<name>A0ABS8T444_DATST</name>
<comment type="caution">
    <text evidence="1">The sequence shown here is derived from an EMBL/GenBank/DDBJ whole genome shotgun (WGS) entry which is preliminary data.</text>
</comment>
<protein>
    <submittedName>
        <fullName evidence="1">Uncharacterized protein</fullName>
    </submittedName>
</protein>
<dbReference type="EMBL" id="JACEIK010001115">
    <property type="protein sequence ID" value="MCD7466151.1"/>
    <property type="molecule type" value="Genomic_DNA"/>
</dbReference>
<evidence type="ECO:0000313" key="1">
    <source>
        <dbReference type="EMBL" id="MCD7466151.1"/>
    </source>
</evidence>
<organism evidence="1 2">
    <name type="scientific">Datura stramonium</name>
    <name type="common">Jimsonweed</name>
    <name type="synonym">Common thornapple</name>
    <dbReference type="NCBI Taxonomy" id="4076"/>
    <lineage>
        <taxon>Eukaryota</taxon>
        <taxon>Viridiplantae</taxon>
        <taxon>Streptophyta</taxon>
        <taxon>Embryophyta</taxon>
        <taxon>Tracheophyta</taxon>
        <taxon>Spermatophyta</taxon>
        <taxon>Magnoliopsida</taxon>
        <taxon>eudicotyledons</taxon>
        <taxon>Gunneridae</taxon>
        <taxon>Pentapetalae</taxon>
        <taxon>asterids</taxon>
        <taxon>lamiids</taxon>
        <taxon>Solanales</taxon>
        <taxon>Solanaceae</taxon>
        <taxon>Solanoideae</taxon>
        <taxon>Datureae</taxon>
        <taxon>Datura</taxon>
    </lineage>
</organism>
<dbReference type="Proteomes" id="UP000823775">
    <property type="component" value="Unassembled WGS sequence"/>
</dbReference>
<keyword evidence="2" id="KW-1185">Reference proteome</keyword>
<gene>
    <name evidence="1" type="ORF">HAX54_002575</name>
</gene>
<evidence type="ECO:0000313" key="2">
    <source>
        <dbReference type="Proteomes" id="UP000823775"/>
    </source>
</evidence>
<sequence length="142" mass="16338">MNLRGFFLDNLGVKSTERRPPVNRLSGSVKCRLKRSSRCKASGHCPEPVFHLHVSPIFLPRTQLSGDSIMSILKRGKRKTPITDATALGAESEARFEVDSFKDDFPNIYNQFQIRDWEPFTIPLDPYFPELVREFYASYRAL</sequence>
<reference evidence="1 2" key="1">
    <citation type="journal article" date="2021" name="BMC Genomics">
        <title>Datura genome reveals duplications of psychoactive alkaloid biosynthetic genes and high mutation rate following tissue culture.</title>
        <authorList>
            <person name="Rajewski A."/>
            <person name="Carter-House D."/>
            <person name="Stajich J."/>
            <person name="Litt A."/>
        </authorList>
    </citation>
    <scope>NUCLEOTIDE SEQUENCE [LARGE SCALE GENOMIC DNA]</scope>
    <source>
        <strain evidence="1">AR-01</strain>
    </source>
</reference>
<proteinExistence type="predicted"/>
<accession>A0ABS8T444</accession>